<sequence>MAGNRRYFRGVVWRDGGGPPGNVRGPLNRKCHAAPFTRAQQQHRHNLQLVFTVTTGASVRTELMQYNVGQGEPAAS</sequence>
<dbReference type="EMBL" id="CP111013">
    <property type="protein sequence ID" value="WAQ96208.1"/>
    <property type="molecule type" value="Genomic_DNA"/>
</dbReference>
<evidence type="ECO:0000313" key="2">
    <source>
        <dbReference type="Proteomes" id="UP001164746"/>
    </source>
</evidence>
<organism evidence="1 2">
    <name type="scientific">Mya arenaria</name>
    <name type="common">Soft-shell clam</name>
    <dbReference type="NCBI Taxonomy" id="6604"/>
    <lineage>
        <taxon>Eukaryota</taxon>
        <taxon>Metazoa</taxon>
        <taxon>Spiralia</taxon>
        <taxon>Lophotrochozoa</taxon>
        <taxon>Mollusca</taxon>
        <taxon>Bivalvia</taxon>
        <taxon>Autobranchia</taxon>
        <taxon>Heteroconchia</taxon>
        <taxon>Euheterodonta</taxon>
        <taxon>Imparidentia</taxon>
        <taxon>Neoheterodontei</taxon>
        <taxon>Myida</taxon>
        <taxon>Myoidea</taxon>
        <taxon>Myidae</taxon>
        <taxon>Mya</taxon>
    </lineage>
</organism>
<evidence type="ECO:0000313" key="1">
    <source>
        <dbReference type="EMBL" id="WAQ96208.1"/>
    </source>
</evidence>
<protein>
    <submittedName>
        <fullName evidence="1">Uncharacterized protein</fullName>
    </submittedName>
</protein>
<proteinExistence type="predicted"/>
<name>A0ABY7DJE2_MYAAR</name>
<keyword evidence="2" id="KW-1185">Reference proteome</keyword>
<gene>
    <name evidence="1" type="ORF">MAR_028898</name>
</gene>
<accession>A0ABY7DJE2</accession>
<dbReference type="Proteomes" id="UP001164746">
    <property type="component" value="Chromosome 2"/>
</dbReference>
<reference evidence="1" key="1">
    <citation type="submission" date="2022-11" db="EMBL/GenBank/DDBJ databases">
        <title>Centuries of genome instability and evolution in soft-shell clam transmissible cancer (bioRxiv).</title>
        <authorList>
            <person name="Hart S.F.M."/>
            <person name="Yonemitsu M.A."/>
            <person name="Giersch R.M."/>
            <person name="Beal B.F."/>
            <person name="Arriagada G."/>
            <person name="Davis B.W."/>
            <person name="Ostrander E.A."/>
            <person name="Goff S.P."/>
            <person name="Metzger M.J."/>
        </authorList>
    </citation>
    <scope>NUCLEOTIDE SEQUENCE</scope>
    <source>
        <strain evidence="1">MELC-2E11</strain>
        <tissue evidence="1">Siphon/mantle</tissue>
    </source>
</reference>
<feature type="non-terminal residue" evidence="1">
    <location>
        <position position="1"/>
    </location>
</feature>